<evidence type="ECO:0000313" key="4">
    <source>
        <dbReference type="Proteomes" id="UP000598227"/>
    </source>
</evidence>
<comment type="caution">
    <text evidence="3">The sequence shown here is derived from an EMBL/GenBank/DDBJ whole genome shotgun (WGS) entry which is preliminary data.</text>
</comment>
<name>A0ABR9GR26_9HYPH</name>
<dbReference type="Pfam" id="PF04909">
    <property type="entry name" value="Amidohydro_2"/>
    <property type="match status" value="1"/>
</dbReference>
<dbReference type="Gene3D" id="3.20.20.140">
    <property type="entry name" value="Metal-dependent hydrolases"/>
    <property type="match status" value="1"/>
</dbReference>
<gene>
    <name evidence="3" type="ORF">IHE39_17300</name>
</gene>
<dbReference type="InterPro" id="IPR006680">
    <property type="entry name" value="Amidohydro-rel"/>
</dbReference>
<dbReference type="EMBL" id="JACZEP010000005">
    <property type="protein sequence ID" value="MBE1206055.1"/>
    <property type="molecule type" value="Genomic_DNA"/>
</dbReference>
<accession>A0ABR9GR26</accession>
<evidence type="ECO:0000313" key="3">
    <source>
        <dbReference type="EMBL" id="MBE1206055.1"/>
    </source>
</evidence>
<dbReference type="RefSeq" id="WP_192567337.1">
    <property type="nucleotide sequence ID" value="NZ_JACZEP010000005.1"/>
</dbReference>
<dbReference type="InterPro" id="IPR032465">
    <property type="entry name" value="ACMSD"/>
</dbReference>
<evidence type="ECO:0000256" key="1">
    <source>
        <dbReference type="ARBA" id="ARBA00023239"/>
    </source>
</evidence>
<protein>
    <submittedName>
        <fullName evidence="3">Amidohydrolase</fullName>
    </submittedName>
</protein>
<dbReference type="Proteomes" id="UP000598227">
    <property type="component" value="Unassembled WGS sequence"/>
</dbReference>
<evidence type="ECO:0000259" key="2">
    <source>
        <dbReference type="Pfam" id="PF04909"/>
    </source>
</evidence>
<keyword evidence="4" id="KW-1185">Reference proteome</keyword>
<reference evidence="3 4" key="1">
    <citation type="submission" date="2020-09" db="EMBL/GenBank/DDBJ databases">
        <title>Draft Genome Sequence of Aminobacter carboxidus type strain DSM 1086, a soil Gram-negative carboxydobacterium.</title>
        <authorList>
            <person name="Turrini P."/>
            <person name="Tescari M."/>
            <person name="Artuso I."/>
            <person name="Lugli G.A."/>
            <person name="Frangipani E."/>
            <person name="Ventura M."/>
            <person name="Visca P."/>
        </authorList>
    </citation>
    <scope>NUCLEOTIDE SEQUENCE [LARGE SCALE GENOMIC DNA]</scope>
    <source>
        <strain evidence="3 4">DSM 1086</strain>
    </source>
</reference>
<dbReference type="PANTHER" id="PTHR21240:SF19">
    <property type="entry name" value="CATALYTIC_ HYDROLASE"/>
    <property type="match status" value="1"/>
</dbReference>
<dbReference type="SUPFAM" id="SSF51556">
    <property type="entry name" value="Metallo-dependent hydrolases"/>
    <property type="match status" value="1"/>
</dbReference>
<proteinExistence type="predicted"/>
<dbReference type="PANTHER" id="PTHR21240">
    <property type="entry name" value="2-AMINO-3-CARBOXYLMUCONATE-6-SEMIALDEHYDE DECARBOXYLASE"/>
    <property type="match status" value="1"/>
</dbReference>
<feature type="domain" description="Amidohydrolase-related" evidence="2">
    <location>
        <begin position="74"/>
        <end position="281"/>
    </location>
</feature>
<sequence>MVMAIDFLCNHFTADSIAKNYLHNEEEAARFAQIGLTDNLVGNDPEVFLAEMSKIGVEKLLVPSIVTWSYWRSEPVEHTTPEEVIEIRKAAPERIFGLYGVDVRKRMDGVRELEMLVREHDFRGIHIHPHGFGFPPDHAYYFPFYAKCEELGVPVVISMGHTVDLMPIENGKPIHLDKIALYFPNLKIVCAHTGWPWVEEAIALAWKHPNVFIGTSAYKPKNWSPQLVKFINSWGKGKVMWGTDFPLIMQKESIEQVKALGLKPEAEASLLHGTAQRVFGL</sequence>
<keyword evidence="1" id="KW-0456">Lyase</keyword>
<dbReference type="InterPro" id="IPR032466">
    <property type="entry name" value="Metal_Hydrolase"/>
</dbReference>
<organism evidence="3 4">
    <name type="scientific">Aminobacter carboxidus</name>
    <dbReference type="NCBI Taxonomy" id="376165"/>
    <lineage>
        <taxon>Bacteria</taxon>
        <taxon>Pseudomonadati</taxon>
        <taxon>Pseudomonadota</taxon>
        <taxon>Alphaproteobacteria</taxon>
        <taxon>Hyphomicrobiales</taxon>
        <taxon>Phyllobacteriaceae</taxon>
        <taxon>Aminobacter</taxon>
    </lineage>
</organism>